<dbReference type="EMBL" id="FQZG01000007">
    <property type="protein sequence ID" value="SHI51179.1"/>
    <property type="molecule type" value="Genomic_DNA"/>
</dbReference>
<evidence type="ECO:0000256" key="1">
    <source>
        <dbReference type="SAM" id="MobiDB-lite"/>
    </source>
</evidence>
<evidence type="ECO:0000313" key="2">
    <source>
        <dbReference type="EMBL" id="SHI51179.1"/>
    </source>
</evidence>
<dbReference type="Proteomes" id="UP000184512">
    <property type="component" value="Unassembled WGS sequence"/>
</dbReference>
<dbReference type="AlphaFoldDB" id="A0A1M6BR21"/>
<feature type="compositionally biased region" description="Low complexity" evidence="1">
    <location>
        <begin position="1"/>
        <end position="15"/>
    </location>
</feature>
<organism evidence="2 3">
    <name type="scientific">Tessaracoccus bendigoensis DSM 12906</name>
    <dbReference type="NCBI Taxonomy" id="1123357"/>
    <lineage>
        <taxon>Bacteria</taxon>
        <taxon>Bacillati</taxon>
        <taxon>Actinomycetota</taxon>
        <taxon>Actinomycetes</taxon>
        <taxon>Propionibacteriales</taxon>
        <taxon>Propionibacteriaceae</taxon>
        <taxon>Tessaracoccus</taxon>
    </lineage>
</organism>
<name>A0A1M6BR21_9ACTN</name>
<proteinExistence type="predicted"/>
<protein>
    <submittedName>
        <fullName evidence="2">Uncharacterized protein</fullName>
    </submittedName>
</protein>
<reference evidence="2 3" key="1">
    <citation type="submission" date="2016-11" db="EMBL/GenBank/DDBJ databases">
        <authorList>
            <person name="Jaros S."/>
            <person name="Januszkiewicz K."/>
            <person name="Wedrychowicz H."/>
        </authorList>
    </citation>
    <scope>NUCLEOTIDE SEQUENCE [LARGE SCALE GENOMIC DNA]</scope>
    <source>
        <strain evidence="2 3">DSM 12906</strain>
    </source>
</reference>
<accession>A0A1M6BR21</accession>
<evidence type="ECO:0000313" key="3">
    <source>
        <dbReference type="Proteomes" id="UP000184512"/>
    </source>
</evidence>
<gene>
    <name evidence="2" type="ORF">SAMN02745244_00518</name>
</gene>
<feature type="region of interest" description="Disordered" evidence="1">
    <location>
        <begin position="1"/>
        <end position="31"/>
    </location>
</feature>
<keyword evidence="3" id="KW-1185">Reference proteome</keyword>
<sequence length="31" mass="3055">MSAVGTAGAAATTGAERSMVRTVRGNRGCDT</sequence>